<feature type="region of interest" description="Disordered" evidence="1">
    <location>
        <begin position="21"/>
        <end position="49"/>
    </location>
</feature>
<dbReference type="RefSeq" id="WP_156495713.1">
    <property type="nucleotide sequence ID" value="NZ_CANKUS010000010.1"/>
</dbReference>
<organism evidence="2 3">
    <name type="scientific">Cytobacillus gottheilii</name>
    <dbReference type="NCBI Taxonomy" id="859144"/>
    <lineage>
        <taxon>Bacteria</taxon>
        <taxon>Bacillati</taxon>
        <taxon>Bacillota</taxon>
        <taxon>Bacilli</taxon>
        <taxon>Bacillales</taxon>
        <taxon>Bacillaceae</taxon>
        <taxon>Cytobacillus</taxon>
    </lineage>
</organism>
<gene>
    <name evidence="2" type="ORF">J1899_15840</name>
</gene>
<evidence type="ECO:0000313" key="2">
    <source>
        <dbReference type="EMBL" id="QVY60475.1"/>
    </source>
</evidence>
<reference evidence="2 3" key="1">
    <citation type="submission" date="2021-03" db="EMBL/GenBank/DDBJ databases">
        <title>The first data on the complete genome of the tetrodotoxin-producing bacterium.</title>
        <authorList>
            <person name="Melnikova D.I."/>
            <person name="Nijland R."/>
            <person name="Magarlamov T.Y."/>
        </authorList>
    </citation>
    <scope>NUCLEOTIDE SEQUENCE [LARGE SCALE GENOMIC DNA]</scope>
    <source>
        <strain evidence="2 3">1839</strain>
    </source>
</reference>
<name>A0ABX8F8N8_9BACI</name>
<proteinExistence type="predicted"/>
<evidence type="ECO:0000256" key="1">
    <source>
        <dbReference type="SAM" id="MobiDB-lite"/>
    </source>
</evidence>
<dbReference type="EMBL" id="CP071709">
    <property type="protein sequence ID" value="QVY60475.1"/>
    <property type="molecule type" value="Genomic_DNA"/>
</dbReference>
<accession>A0ABX8F8N8</accession>
<dbReference type="Proteomes" id="UP000679247">
    <property type="component" value="Chromosome"/>
</dbReference>
<evidence type="ECO:0000313" key="3">
    <source>
        <dbReference type="Proteomes" id="UP000679247"/>
    </source>
</evidence>
<keyword evidence="3" id="KW-1185">Reference proteome</keyword>
<protein>
    <submittedName>
        <fullName evidence="2">Uncharacterized protein</fullName>
    </submittedName>
</protein>
<sequence length="49" mass="5809">MPKKNDNKLTYAEIEAYKMKEGSSHEFSEELADGGERNQRFDKPRYNKK</sequence>